<protein>
    <submittedName>
        <fullName evidence="1">Uncharacterized protein</fullName>
    </submittedName>
</protein>
<accession>A0A288WG45</accession>
<reference evidence="1 2" key="1">
    <citation type="submission" date="2017-04" db="EMBL/GenBank/DDBJ databases">
        <title>Bacillus anthracis phage Complete Genome.</title>
        <authorList>
            <person name="Alkalay S."/>
            <person name="Coppenhagen-Glazer S."/>
            <person name="Hazan R."/>
        </authorList>
    </citation>
    <scope>NUCLEOTIDE SEQUENCE [LARGE SCALE GENOMIC DNA]</scope>
</reference>
<dbReference type="RefSeq" id="YP_010739587.1">
    <property type="nucleotide sequence ID" value="NC_073042.1"/>
</dbReference>
<dbReference type="GeneID" id="79586978"/>
<proteinExistence type="predicted"/>
<evidence type="ECO:0000313" key="1">
    <source>
        <dbReference type="EMBL" id="ARW58557.1"/>
    </source>
</evidence>
<sequence length="77" mass="9195">MKEVKGQNNKLMEEFDVLLRQLLIKSKTDERVKNFLDDLFEMLSDNKLQSDTDFKTTLNKLREKHFPKFDKGESKND</sequence>
<name>A0A288WG45_9CAUD</name>
<dbReference type="Proteomes" id="UP000223221">
    <property type="component" value="Segment"/>
</dbReference>
<organism evidence="1 2">
    <name type="scientific">Bacillus phage Carmel_SA</name>
    <dbReference type="NCBI Taxonomy" id="1983578"/>
    <lineage>
        <taxon>Viruses</taxon>
        <taxon>Duplodnaviria</taxon>
        <taxon>Heunggongvirae</taxon>
        <taxon>Uroviricota</taxon>
        <taxon>Caudoviricetes</taxon>
        <taxon>Wbetavirus</taxon>
        <taxon>Wbetavirus carmel</taxon>
    </lineage>
</organism>
<dbReference type="EMBL" id="KY963371">
    <property type="protein sequence ID" value="ARW58557.1"/>
    <property type="molecule type" value="Genomic_DNA"/>
</dbReference>
<dbReference type="KEGG" id="vg:79586978"/>
<keyword evidence="2" id="KW-1185">Reference proteome</keyword>
<evidence type="ECO:0000313" key="2">
    <source>
        <dbReference type="Proteomes" id="UP000223221"/>
    </source>
</evidence>